<protein>
    <submittedName>
        <fullName evidence="1">Uncharacterized protein</fullName>
    </submittedName>
</protein>
<gene>
    <name evidence="1" type="ORF">SAMN04487946_11449</name>
</gene>
<dbReference type="AlphaFoldDB" id="A0A1H3JMN5"/>
<sequence length="91" mass="9833">MTESYREPTDEELAAVETAFNDHYAYGGPWSIDEYDVVVIDEYEADDDTYAGRLAIVVDGGANATTYGFTEAGEAVLISDALNEKQGADAL</sequence>
<organism evidence="1 2">
    <name type="scientific">Halobellus clavatus</name>
    <dbReference type="NCBI Taxonomy" id="660517"/>
    <lineage>
        <taxon>Archaea</taxon>
        <taxon>Methanobacteriati</taxon>
        <taxon>Methanobacteriota</taxon>
        <taxon>Stenosarchaea group</taxon>
        <taxon>Halobacteria</taxon>
        <taxon>Halobacteriales</taxon>
        <taxon>Haloferacaceae</taxon>
        <taxon>Halobellus</taxon>
    </lineage>
</organism>
<accession>A0A1H3JMN5</accession>
<evidence type="ECO:0000313" key="1">
    <source>
        <dbReference type="EMBL" id="SDY40805.1"/>
    </source>
</evidence>
<name>A0A1H3JMN5_9EURY</name>
<dbReference type="RefSeq" id="WP_089769109.1">
    <property type="nucleotide sequence ID" value="NZ_FNPB01000014.1"/>
</dbReference>
<proteinExistence type="predicted"/>
<dbReference type="Proteomes" id="UP000199170">
    <property type="component" value="Unassembled WGS sequence"/>
</dbReference>
<reference evidence="2" key="1">
    <citation type="submission" date="2016-10" db="EMBL/GenBank/DDBJ databases">
        <authorList>
            <person name="Varghese N."/>
            <person name="Submissions S."/>
        </authorList>
    </citation>
    <scope>NUCLEOTIDE SEQUENCE [LARGE SCALE GENOMIC DNA]</scope>
    <source>
        <strain evidence="2">CGMCC 1.10118</strain>
    </source>
</reference>
<dbReference type="OrthoDB" id="303764at2157"/>
<dbReference type="EMBL" id="FNPB01000014">
    <property type="protein sequence ID" value="SDY40805.1"/>
    <property type="molecule type" value="Genomic_DNA"/>
</dbReference>
<evidence type="ECO:0000313" key="2">
    <source>
        <dbReference type="Proteomes" id="UP000199170"/>
    </source>
</evidence>
<keyword evidence="2" id="KW-1185">Reference proteome</keyword>